<feature type="domain" description="ZNFX1" evidence="5">
    <location>
        <begin position="307"/>
        <end position="415"/>
    </location>
</feature>
<reference evidence="6" key="2">
    <citation type="journal article" date="2023" name="Science">
        <title>Genomic signatures of disease resistance in endangered staghorn corals.</title>
        <authorList>
            <person name="Vollmer S.V."/>
            <person name="Selwyn J.D."/>
            <person name="Despard B.A."/>
            <person name="Roesel C.L."/>
        </authorList>
    </citation>
    <scope>NUCLEOTIDE SEQUENCE</scope>
    <source>
        <strain evidence="6">K2</strain>
    </source>
</reference>
<feature type="domain" description="DNA2/NAM7 helicase-like C-terminal" evidence="4">
    <location>
        <begin position="918"/>
        <end position="1102"/>
    </location>
</feature>
<reference evidence="6" key="1">
    <citation type="journal article" date="2023" name="G3 (Bethesda)">
        <title>Whole genome assembly and annotation of the endangered Caribbean coral Acropora cervicornis.</title>
        <authorList>
            <person name="Selwyn J.D."/>
            <person name="Vollmer S.V."/>
        </authorList>
    </citation>
    <scope>NUCLEOTIDE SEQUENCE</scope>
    <source>
        <strain evidence="6">K2</strain>
    </source>
</reference>
<evidence type="ECO:0000313" key="6">
    <source>
        <dbReference type="EMBL" id="KAK2561603.1"/>
    </source>
</evidence>
<dbReference type="InterPro" id="IPR045055">
    <property type="entry name" value="DNA2/NAM7-like"/>
</dbReference>
<organism evidence="6 7">
    <name type="scientific">Acropora cervicornis</name>
    <name type="common">Staghorn coral</name>
    <dbReference type="NCBI Taxonomy" id="6130"/>
    <lineage>
        <taxon>Eukaryota</taxon>
        <taxon>Metazoa</taxon>
        <taxon>Cnidaria</taxon>
        <taxon>Anthozoa</taxon>
        <taxon>Hexacorallia</taxon>
        <taxon>Scleractinia</taxon>
        <taxon>Astrocoeniina</taxon>
        <taxon>Acroporidae</taxon>
        <taxon>Acropora</taxon>
    </lineage>
</organism>
<dbReference type="PANTHER" id="PTHR10887:SF341">
    <property type="entry name" value="NFX1-TYPE ZINC FINGER-CONTAINING PROTEIN 1"/>
    <property type="match status" value="1"/>
</dbReference>
<dbReference type="InterPro" id="IPR027417">
    <property type="entry name" value="P-loop_NTPase"/>
</dbReference>
<feature type="coiled-coil region" evidence="1">
    <location>
        <begin position="191"/>
        <end position="218"/>
    </location>
</feature>
<dbReference type="GO" id="GO:0031380">
    <property type="term" value="C:nuclear RNA-directed RNA polymerase complex"/>
    <property type="evidence" value="ECO:0007669"/>
    <property type="project" value="TreeGrafter"/>
</dbReference>
<comment type="caution">
    <text evidence="6">The sequence shown here is derived from an EMBL/GenBank/DDBJ whole genome shotgun (WGS) entry which is preliminary data.</text>
</comment>
<dbReference type="Pfam" id="PF13087">
    <property type="entry name" value="AAA_12"/>
    <property type="match status" value="1"/>
</dbReference>
<sequence>MIDGALANEKIQMVEFSRKRRAEEDTRHVEEAKCRRIQRGADDRSDNVPKPISFTALEKICKNEKPENAILELVGNAERFDALFCSEEIKPDLLKLVITSFRLLCSSNRMMAANTEKILRSTCTNKFMTGQVLSRFINTMPYSGDTGFDSVIDDLTVVFKAMIQRAQRGNQAILYDLPIPQLSCSFASLKQKNLIENVDDLEKNLHEVNELREKMICLANSTLESDAEPPQNFRSLSIVPDAADLLCSKPFLRKNIIDGKFNDLEHYLDVQFRLLREDFVIPLRRGIRQMRKESDSSMPTNSNDRPKRTKDVSVYHEVTILHQVFNDNGRFYRLKFDQSHRSVKNVRWERSNRLKFGSLVCLSPDDFDSVVFATVENRNANSLSVGELEVRFVNLESAQVHQFIHSKVRFVMIESPAYFEAYRQVLEALKTLKTEEFPFQRYIVDCCQDVDPPEYLVQARNGAIEEGEIMFDFSSIVAKKNSARLSDGDPFRLNLPGYAKQALPGSTDVNSEEEMMQEEDTHPQGRYASGESVDAAVATEMPSNTFKWPERESLGFNESQMRAFKLALTKQFAVIQGPPGTGKTFVGLKIARVLLANSSIWNDNGKNSPILMVSYTNHALDQFLEGLLPMLGPQAFVRVGERSRSKKLEQCTLKARKFTSPTWDGIQARNASRREVKEKKNSLQHSSSLLLKAARSSLISLDVFKTHGCIRDTHYAQFKGIANRESTDINAQLLRWLRTKRKRDLTEETDYGEEDLRMKLAAPENPVNVKRNSIDIAMTKEQENNVLNVEALNPQDRSKLYRLWRQNLEQCYQRVLDEQQESFDEAVSCAAELGKLQEYAILKNARVIGMTTTCAAKYRRVLDIICPKIVLIEEAAEVLEAHIITSLTQGCQHLILIGDHQQLRPTPAVYDLAKTYKLDVSLFERMVNVGVYCERLSVQHRMRPEIASLMRHIYEGLENHESVKQYEDIKGVKKNVFFVNHSHLEDHNNESNSYSNNHEAKFLVALCRYLPQQGYEAKQVTLLTTYSGQIFAIRDCLKEQKNEELRRVRLSTVDNFQGEESDIVLLSLVRSNQEEKVGFIKVVNRACVALSRAKKGFYCIGNFDLLSKHSELWKKIVNELKANDGFGAALPLVCQIHNDEVTAESSEDFEKKVPEGGCLRGCGVRLECGHACKQRCHPRDMEHEKYVCIEPCQRYIKGCTQQHLCPNLCNEPCAWSCTVEVEKHLPDCGHVAKVQCSRWDLENVPCQERCSKILKCGHRCQNHCKKPCTTKCQEPVKKSAWPCGHQVTIACHATPDDCPVPCDGFLECGHKCSGTCGECRMGRIHKRCIHKCGRVLVCSHLCKEACGETCPPCTWKCENSCGHSKCNKRCGEPCVPCKEKCSWKCQHHECSKRCHEICDRPRCNKPCRKTTRCQHRVFCRGLMCEENHECICVVCTKNDGKDPITEIFLGGEGDEDVRFIRLPDCGHIFAVFMNMQDDTTEENVIQMKRCPRCRTSIRRSLRYGNIIKQQLRDIEKVKMIMRQKTDQGLSLS</sequence>
<feature type="region of interest" description="Disordered" evidence="2">
    <location>
        <begin position="502"/>
        <end position="527"/>
    </location>
</feature>
<feature type="domain" description="DNA2/NAM7 helicase helicase" evidence="3">
    <location>
        <begin position="556"/>
        <end position="906"/>
    </location>
</feature>
<dbReference type="CDD" id="cd18808">
    <property type="entry name" value="SF1_C_Upf1"/>
    <property type="match status" value="1"/>
</dbReference>
<dbReference type="GO" id="GO:0004386">
    <property type="term" value="F:helicase activity"/>
    <property type="evidence" value="ECO:0007669"/>
    <property type="project" value="InterPro"/>
</dbReference>
<dbReference type="GO" id="GO:0031048">
    <property type="term" value="P:regulatory ncRNA-mediated heterochromatin formation"/>
    <property type="evidence" value="ECO:0007669"/>
    <property type="project" value="TreeGrafter"/>
</dbReference>
<evidence type="ECO:0000256" key="2">
    <source>
        <dbReference type="SAM" id="MobiDB-lite"/>
    </source>
</evidence>
<dbReference type="Gene3D" id="3.40.50.300">
    <property type="entry name" value="P-loop containing nucleotide triphosphate hydrolases"/>
    <property type="match status" value="2"/>
</dbReference>
<keyword evidence="1" id="KW-0175">Coiled coil</keyword>
<name>A0AAD9V544_ACRCE</name>
<dbReference type="EMBL" id="JARQWQ010000032">
    <property type="protein sequence ID" value="KAK2561603.1"/>
    <property type="molecule type" value="Genomic_DNA"/>
</dbReference>
<gene>
    <name evidence="6" type="ORF">P5673_015589</name>
</gene>
<evidence type="ECO:0000259" key="5">
    <source>
        <dbReference type="Pfam" id="PF25396"/>
    </source>
</evidence>
<dbReference type="Pfam" id="PF13086">
    <property type="entry name" value="AAA_11"/>
    <property type="match status" value="1"/>
</dbReference>
<accession>A0AAD9V544</accession>
<dbReference type="FunFam" id="3.40.50.300:FF:000742">
    <property type="entry name" value="NFX1-type zinc finger-containing protein 1"/>
    <property type="match status" value="1"/>
</dbReference>
<evidence type="ECO:0000256" key="1">
    <source>
        <dbReference type="SAM" id="Coils"/>
    </source>
</evidence>
<dbReference type="InterPro" id="IPR057373">
    <property type="entry name" value="ZNFX1"/>
</dbReference>
<dbReference type="Proteomes" id="UP001249851">
    <property type="component" value="Unassembled WGS sequence"/>
</dbReference>
<evidence type="ECO:0000259" key="4">
    <source>
        <dbReference type="Pfam" id="PF13087"/>
    </source>
</evidence>
<dbReference type="InterPro" id="IPR041677">
    <property type="entry name" value="DNA2/NAM7_AAA_11"/>
</dbReference>
<dbReference type="PANTHER" id="PTHR10887">
    <property type="entry name" value="DNA2/NAM7 HELICASE FAMILY"/>
    <property type="match status" value="1"/>
</dbReference>
<dbReference type="SUPFAM" id="SSF52540">
    <property type="entry name" value="P-loop containing nucleoside triphosphate hydrolases"/>
    <property type="match status" value="1"/>
</dbReference>
<keyword evidence="7" id="KW-1185">Reference proteome</keyword>
<protein>
    <submittedName>
        <fullName evidence="6">NFX1-type zinc finger-containing protein 1</fullName>
    </submittedName>
</protein>
<dbReference type="Pfam" id="PF25396">
    <property type="entry name" value="ZNFX1"/>
    <property type="match status" value="1"/>
</dbReference>
<feature type="region of interest" description="Disordered" evidence="2">
    <location>
        <begin position="290"/>
        <end position="309"/>
    </location>
</feature>
<dbReference type="InterPro" id="IPR041679">
    <property type="entry name" value="DNA2/NAM7-like_C"/>
</dbReference>
<proteinExistence type="predicted"/>
<dbReference type="CDD" id="cd17936">
    <property type="entry name" value="EEXXEc_NFX1"/>
    <property type="match status" value="1"/>
</dbReference>
<evidence type="ECO:0000313" key="7">
    <source>
        <dbReference type="Proteomes" id="UP001249851"/>
    </source>
</evidence>
<evidence type="ECO:0000259" key="3">
    <source>
        <dbReference type="Pfam" id="PF13086"/>
    </source>
</evidence>
<dbReference type="InterPro" id="IPR047187">
    <property type="entry name" value="SF1_C_Upf1"/>
</dbReference>